<evidence type="ECO:0008006" key="4">
    <source>
        <dbReference type="Google" id="ProtNLM"/>
    </source>
</evidence>
<evidence type="ECO:0000313" key="2">
    <source>
        <dbReference type="EMBL" id="OQR97369.1"/>
    </source>
</evidence>
<evidence type="ECO:0000256" key="1">
    <source>
        <dbReference type="SAM" id="Phobius"/>
    </source>
</evidence>
<sequence>MCTAPRDTIVALDRLACTLQHALAGLGAAYLIATSCFGLYFLQLVQPSMTNDLWWHRFTTAGPQTFLGDLFHHRLQLNQTTTLPLCAPELVLEKDYVAGAGAFIDMKPSLSRQVLLTDLPFESVLGAMRQTSFAWNIRMFTQYCWVDWNQTYELSITAKRQQRCASVDATNAAVYWEPLLRNSKAKDIAVGPYATSLQISIFDYVQNTSAGATWLNHTLTTPWLPIAAEAAVWKTNGMSRWQTEMTNYYEQGLQQTIVVETALGRHQNMTIHLIAQSYRGLALWSLFNAYEGIWNNLADCQTHKCSLIRSDNNHSVTIKNNWEVLTLGIAVGTTLPDLVDAHVGPMGSIDVKLAFKPEALEAYYIAYQQRIVGPLLSAKATPYFSLAPLLLEVAPPRWLGENLTYYGGNPMCLNKIPLPFVQGQFGFYDACNEQRQATEALSRPAILFAAVTLAATVGLGDNDVRAICGGCVSSYSRIECTGALTQVLKLLPSLAATALPTENLLPAMTKLDFVMLQFGLNGTTPSFFSQPLIAAGDPWSFFGWAMVYDWLEGTREAVRFEADYGTYSILTAYTAPTPFPANQLELPKQACTYVWVVLLYSSAVMTVVALLVLVSAFVNRLHSPGWDLIEFHRVASLLWVGRPFLLVRSFAALTVLSTSPVDFLSDGGVSRFVFAPRLILHVMVLAGEATWATYVLVDLLLPVTPNAKPVAWLSCLAAWVATTLIEATTPYHASVTVQQTCDIVQLGLIATCSGGIVRIGSPERLLVLVAVQVGSVVISLVAAQLWNSRHPVLNQHYNSDLLPASAQAFLTSSTHAHWYSQSTTTLMAGMLPLGKRLFNVNLWQFVAVDQVVSLPSVIKKPTGRWDIAQTANVGKAYVIVSVAASFIYIFVSDTAMTNDFWWADFNSRGHQTFLVNWFTTQLQLSGSIPDVDLTSLSYSDNTNAYNTSTTVSSVPLVYASMVQDEVNTLPNVIAGLRAMDGCDVPWIATYYCYADFNRTWEMAVSSYRQERCASADSGNGAVYLESYLRNVNWAELLGCWESSLEVGVFSYLRTSVQGRLWLDAVRSVRLPLPSEVAHWQQRGISAFWQNYKSLGVLESFTVQNAFGIEYPMSLKYSNGSLHSNSQTSFKMQWPLASQLWAVGSNATFVAGSSLVRQSPAFAFGNVSMTAVLAQNRTVLEPLDIGSALFTQAVGPFGSVAMRRVTYPAPLLAMRLQLMGTLNQQLATANASVFGAFKGISSSASLYAAPSTWLSTAYRGGDVTCPIQSVVSTLGIYFSNLGVCISNKKDGLSANGLMSTMALLATGPSFNISQACTHATQGSGASCVKFFTAARRFVELQYTVDEWTAAAAAASSAREVLQTTVPVSLTQFGTNTSGTFFLRSNLLAPEDPTFHVFGWLYISEWLQGVREVVSFTGASGAVTTLSGRNTIYVAPVDTLEVPVNVAYYFRCVLLYVTGVLFLVALIGCGYIISSRGQVEGFNMLSLNRVAGLVWIGRPLLLLRGITAICLLSTAKLDLAQANGFFHLVAAPQSWFTTVMATSEVTWIVYIFNDVFSVVTKQYTPIYADASGIAVWAATAVWSLVAPVHHSAQLQRECAVVSVDNQIVCHAGRVVIGDTERFEGIVALAAGLVCLTYLVQRWRFPRLKDAGLCAQLLHSTAYHHYVQDGWVWDHVYHIDRASAAFNGLLSVLWGDSDIIVLDIKTWRVMTRRLKKPDASTPKYLADTIPLV</sequence>
<organism evidence="2 3">
    <name type="scientific">Achlya hypogyna</name>
    <name type="common">Oomycete</name>
    <name type="synonym">Protoachlya hypogyna</name>
    <dbReference type="NCBI Taxonomy" id="1202772"/>
    <lineage>
        <taxon>Eukaryota</taxon>
        <taxon>Sar</taxon>
        <taxon>Stramenopiles</taxon>
        <taxon>Oomycota</taxon>
        <taxon>Saprolegniomycetes</taxon>
        <taxon>Saprolegniales</taxon>
        <taxon>Achlyaceae</taxon>
        <taxon>Achlya</taxon>
    </lineage>
</organism>
<feature type="transmembrane region" description="Helical" evidence="1">
    <location>
        <begin position="21"/>
        <end position="42"/>
    </location>
</feature>
<feature type="transmembrane region" description="Helical" evidence="1">
    <location>
        <begin position="1491"/>
        <end position="1513"/>
    </location>
</feature>
<feature type="transmembrane region" description="Helical" evidence="1">
    <location>
        <begin position="593"/>
        <end position="618"/>
    </location>
</feature>
<dbReference type="Proteomes" id="UP000243579">
    <property type="component" value="Unassembled WGS sequence"/>
</dbReference>
<feature type="transmembrane region" description="Helical" evidence="1">
    <location>
        <begin position="1620"/>
        <end position="1637"/>
    </location>
</feature>
<gene>
    <name evidence="2" type="ORF">ACHHYP_11962</name>
</gene>
<feature type="transmembrane region" description="Helical" evidence="1">
    <location>
        <begin position="1533"/>
        <end position="1551"/>
    </location>
</feature>
<keyword evidence="1" id="KW-0472">Membrane</keyword>
<keyword evidence="3" id="KW-1185">Reference proteome</keyword>
<feature type="transmembrane region" description="Helical" evidence="1">
    <location>
        <begin position="1451"/>
        <end position="1471"/>
    </location>
</feature>
<reference evidence="2 3" key="1">
    <citation type="journal article" date="2014" name="Genome Biol. Evol.">
        <title>The secreted proteins of Achlya hypogyna and Thraustotheca clavata identify the ancestral oomycete secretome and reveal gene acquisitions by horizontal gene transfer.</title>
        <authorList>
            <person name="Misner I."/>
            <person name="Blouin N."/>
            <person name="Leonard G."/>
            <person name="Richards T.A."/>
            <person name="Lane C.E."/>
        </authorList>
    </citation>
    <scope>NUCLEOTIDE SEQUENCE [LARGE SCALE GENOMIC DNA]</scope>
    <source>
        <strain evidence="2 3">ATCC 48635</strain>
    </source>
</reference>
<accession>A0A1V9ZHA0</accession>
<dbReference type="EMBL" id="JNBR01000114">
    <property type="protein sequence ID" value="OQR97369.1"/>
    <property type="molecule type" value="Genomic_DNA"/>
</dbReference>
<proteinExistence type="predicted"/>
<evidence type="ECO:0000313" key="3">
    <source>
        <dbReference type="Proteomes" id="UP000243579"/>
    </source>
</evidence>
<keyword evidence="1" id="KW-1133">Transmembrane helix</keyword>
<protein>
    <recommendedName>
        <fullName evidence="4">Transmembrane protein</fullName>
    </recommendedName>
</protein>
<feature type="transmembrane region" description="Helical" evidence="1">
    <location>
        <begin position="765"/>
        <end position="786"/>
    </location>
</feature>
<dbReference type="OrthoDB" id="77778at2759"/>
<feature type="transmembrane region" description="Helical" evidence="1">
    <location>
        <begin position="1563"/>
        <end position="1583"/>
    </location>
</feature>
<keyword evidence="1" id="KW-0812">Transmembrane</keyword>
<comment type="caution">
    <text evidence="2">The sequence shown here is derived from an EMBL/GenBank/DDBJ whole genome shotgun (WGS) entry which is preliminary data.</text>
</comment>
<name>A0A1V9ZHA0_ACHHY</name>